<dbReference type="AlphaFoldDB" id="A0A6M4PTF3"/>
<accession>A0A6M4PTF3</accession>
<evidence type="ECO:0000313" key="3">
    <source>
        <dbReference type="EMBL" id="QJS13914.1"/>
    </source>
</evidence>
<dbReference type="InterPro" id="IPR011251">
    <property type="entry name" value="Luciferase-like_dom"/>
</dbReference>
<name>A0A6M4PTF3_9ACTN</name>
<feature type="domain" description="Luciferase-like" evidence="2">
    <location>
        <begin position="20"/>
        <end position="242"/>
    </location>
</feature>
<proteinExistence type="predicted"/>
<dbReference type="KEGG" id="sarg:HKX69_34170"/>
<dbReference type="SUPFAM" id="SSF51679">
    <property type="entry name" value="Bacterial luciferase-like"/>
    <property type="match status" value="1"/>
</dbReference>
<evidence type="ECO:0000259" key="2">
    <source>
        <dbReference type="Pfam" id="PF00296"/>
    </source>
</evidence>
<dbReference type="InterPro" id="IPR050564">
    <property type="entry name" value="F420-G6PD/mer"/>
</dbReference>
<dbReference type="GO" id="GO:0016705">
    <property type="term" value="F:oxidoreductase activity, acting on paired donors, with incorporation or reduction of molecular oxygen"/>
    <property type="evidence" value="ECO:0007669"/>
    <property type="project" value="InterPro"/>
</dbReference>
<gene>
    <name evidence="3" type="ORF">HKX69_34170</name>
</gene>
<dbReference type="CDD" id="cd01097">
    <property type="entry name" value="Tetrahydromethanopterin_reductase"/>
    <property type="match status" value="1"/>
</dbReference>
<evidence type="ECO:0000256" key="1">
    <source>
        <dbReference type="ARBA" id="ARBA00023002"/>
    </source>
</evidence>
<organism evidence="3 4">
    <name type="scientific">Streptomyces argyrophylli</name>
    <dbReference type="NCBI Taxonomy" id="2726118"/>
    <lineage>
        <taxon>Bacteria</taxon>
        <taxon>Bacillati</taxon>
        <taxon>Actinomycetota</taxon>
        <taxon>Actinomycetes</taxon>
        <taxon>Kitasatosporales</taxon>
        <taxon>Streptomycetaceae</taxon>
        <taxon>Streptomyces</taxon>
    </lineage>
</organism>
<dbReference type="PANTHER" id="PTHR43244">
    <property type="match status" value="1"/>
</dbReference>
<keyword evidence="4" id="KW-1185">Reference proteome</keyword>
<dbReference type="InterPro" id="IPR036661">
    <property type="entry name" value="Luciferase-like_sf"/>
</dbReference>
<dbReference type="Gene3D" id="3.20.20.30">
    <property type="entry name" value="Luciferase-like domain"/>
    <property type="match status" value="1"/>
</dbReference>
<dbReference type="Proteomes" id="UP000502641">
    <property type="component" value="Chromosome"/>
</dbReference>
<dbReference type="Pfam" id="PF00296">
    <property type="entry name" value="Bac_luciferase"/>
    <property type="match status" value="1"/>
</dbReference>
<keyword evidence="1" id="KW-0560">Oxidoreductase</keyword>
<dbReference type="PANTHER" id="PTHR43244:SF1">
    <property type="entry name" value="5,10-METHYLENETETRAHYDROMETHANOPTERIN REDUCTASE"/>
    <property type="match status" value="1"/>
</dbReference>
<evidence type="ECO:0000313" key="4">
    <source>
        <dbReference type="Proteomes" id="UP000502641"/>
    </source>
</evidence>
<sequence length="306" mass="32586">MPERLARKLWFGYGPGSTLAEADEIVRGVEHADRAGLDFFAVSDHPYYGSRLEAYATLGLLLGRTRAITGVVTVTNLPTRPVPLLARTLSTLSALAQGRVVLGIGAGGYWDDIVRFGVPRLEPAAAVRALEEAIGLVRSLSGGGAPVTVEGEFTRVEALDPAPVPAPPVWTGSVGPKSLAVTGRRADGWIPGNAADWHSPRYQASRRIVEEAAVAAGRDPADIATVFNLPARITDRPVDAPRDESGRWTGGSVQQWIDELTEAVLEHGASGFVFFAAGDPSRAKGLERWTQEIVPAVREAVAKERG</sequence>
<dbReference type="EMBL" id="CP053189">
    <property type="protein sequence ID" value="QJS13914.1"/>
    <property type="molecule type" value="Genomic_DNA"/>
</dbReference>
<dbReference type="RefSeq" id="WP_171159307.1">
    <property type="nucleotide sequence ID" value="NZ_CP053189.1"/>
</dbReference>
<reference evidence="3 4" key="1">
    <citation type="submission" date="2020-05" db="EMBL/GenBank/DDBJ databases">
        <authorList>
            <person name="Li K."/>
        </authorList>
    </citation>
    <scope>NUCLEOTIDE SEQUENCE [LARGE SCALE GENOMIC DNA]</scope>
    <source>
        <strain evidence="4">jing01</strain>
    </source>
</reference>
<protein>
    <submittedName>
        <fullName evidence="3">LLM class flavin-dependent oxidoreductase</fullName>
    </submittedName>
</protein>